<evidence type="ECO:0000313" key="4">
    <source>
        <dbReference type="Proteomes" id="UP000033428"/>
    </source>
</evidence>
<keyword evidence="2" id="KW-1133">Transmembrane helix</keyword>
<evidence type="ECO:0000313" key="3">
    <source>
        <dbReference type="EMBL" id="KJJ83875.1"/>
    </source>
</evidence>
<feature type="transmembrane region" description="Helical" evidence="2">
    <location>
        <begin position="57"/>
        <end position="89"/>
    </location>
</feature>
<dbReference type="Gene3D" id="3.30.450.40">
    <property type="match status" value="1"/>
</dbReference>
<sequence length="489" mass="55695">MREDFNFFLTDRTGRFMKKNNFIIFLEMLLAFFACNCVNYVFFSDDPGFLKSEFNPYWLIIFVITTSYGLLPGILSGLLASAHILLFTFGSIPTKTGIEQFLETGGGTLFLQFILASTLLGAFRQNNLNKEILLRENVNSLIRHNENLEKQCSALNKTRESLEKRIVDETSTFKILYNAAIKLEGHDAEKIYNGCLEILKEHFNVEKASIYFKENEYYVLKASLGWDKTNTIEGKVPVEESIMTIAFEKSSVINIDDILSTHNALKYSSQHGDILWIFPIKNNNNNTVGVVNIEQINFLSFTTPVREMISLVIEWVEKALNRKKINDIFFDSMINDIELDIYSFSYFKDTLGHEIKKAKRYGSCFTLALIMLNEYGCYTENQQKILIKSLSALIKKFSDNTDMIFKYTVDGFLVCLSPYQETERISEKINTINKALEEIFTADNNSFYGIKSNIITCDGNTPDVSTAIAALENTERAINALTPITSGAN</sequence>
<dbReference type="EMBL" id="JYNY01000458">
    <property type="protein sequence ID" value="KJJ83875.1"/>
    <property type="molecule type" value="Genomic_DNA"/>
</dbReference>
<accession>A0A0F0CR15</accession>
<dbReference type="AlphaFoldDB" id="A0A0F0CR15"/>
<organism evidence="3 4">
    <name type="scientific">Candidatus Omnitrophus magneticus</name>
    <dbReference type="NCBI Taxonomy" id="1609969"/>
    <lineage>
        <taxon>Bacteria</taxon>
        <taxon>Pseudomonadati</taxon>
        <taxon>Candidatus Omnitrophota</taxon>
        <taxon>Candidatus Omnitrophus</taxon>
    </lineage>
</organism>
<gene>
    <name evidence="3" type="ORF">OMAG_002260</name>
</gene>
<feature type="transmembrane region" description="Helical" evidence="2">
    <location>
        <begin position="101"/>
        <end position="123"/>
    </location>
</feature>
<protein>
    <submittedName>
        <fullName evidence="3">GAF sensor-containing diguanylate cyclase</fullName>
    </submittedName>
</protein>
<feature type="transmembrane region" description="Helical" evidence="2">
    <location>
        <begin position="21"/>
        <end position="42"/>
    </location>
</feature>
<evidence type="ECO:0000256" key="2">
    <source>
        <dbReference type="SAM" id="Phobius"/>
    </source>
</evidence>
<dbReference type="InterPro" id="IPR029016">
    <property type="entry name" value="GAF-like_dom_sf"/>
</dbReference>
<comment type="caution">
    <text evidence="3">The sequence shown here is derived from an EMBL/GenBank/DDBJ whole genome shotgun (WGS) entry which is preliminary data.</text>
</comment>
<dbReference type="InterPro" id="IPR043128">
    <property type="entry name" value="Rev_trsase/Diguanyl_cyclase"/>
</dbReference>
<dbReference type="SUPFAM" id="SSF55073">
    <property type="entry name" value="Nucleotide cyclase"/>
    <property type="match status" value="1"/>
</dbReference>
<evidence type="ECO:0000256" key="1">
    <source>
        <dbReference type="SAM" id="Coils"/>
    </source>
</evidence>
<dbReference type="InterPro" id="IPR029787">
    <property type="entry name" value="Nucleotide_cyclase"/>
</dbReference>
<dbReference type="Gene3D" id="3.30.70.270">
    <property type="match status" value="1"/>
</dbReference>
<dbReference type="SUPFAM" id="SSF55781">
    <property type="entry name" value="GAF domain-like"/>
    <property type="match status" value="1"/>
</dbReference>
<keyword evidence="2" id="KW-0472">Membrane</keyword>
<name>A0A0F0CR15_9BACT</name>
<keyword evidence="1" id="KW-0175">Coiled coil</keyword>
<keyword evidence="4" id="KW-1185">Reference proteome</keyword>
<dbReference type="Proteomes" id="UP000033428">
    <property type="component" value="Unassembled WGS sequence"/>
</dbReference>
<reference evidence="3 4" key="1">
    <citation type="submission" date="2015-02" db="EMBL/GenBank/DDBJ databases">
        <title>Single-cell genomics of uncultivated deep-branching MTB reveals a conserved set of magnetosome genes.</title>
        <authorList>
            <person name="Kolinko S."/>
            <person name="Richter M."/>
            <person name="Glockner F.O."/>
            <person name="Brachmann A."/>
            <person name="Schuler D."/>
        </authorList>
    </citation>
    <scope>NUCLEOTIDE SEQUENCE [LARGE SCALE GENOMIC DNA]</scope>
    <source>
        <strain evidence="3">SKK-01</strain>
    </source>
</reference>
<feature type="coiled-coil region" evidence="1">
    <location>
        <begin position="138"/>
        <end position="165"/>
    </location>
</feature>
<keyword evidence="2" id="KW-0812">Transmembrane</keyword>
<proteinExistence type="predicted"/>